<dbReference type="RefSeq" id="WP_133996843.1">
    <property type="nucleotide sequence ID" value="NZ_SODV01000002.1"/>
</dbReference>
<dbReference type="InterPro" id="IPR037066">
    <property type="entry name" value="Plug_dom_sf"/>
</dbReference>
<dbReference type="InterPro" id="IPR000531">
    <property type="entry name" value="Beta-barrel_TonB"/>
</dbReference>
<dbReference type="OrthoDB" id="9768177at2"/>
<evidence type="ECO:0000256" key="8">
    <source>
        <dbReference type="PROSITE-ProRule" id="PRU01360"/>
    </source>
</evidence>
<dbReference type="Gene3D" id="2.40.170.20">
    <property type="entry name" value="TonB-dependent receptor, beta-barrel domain"/>
    <property type="match status" value="1"/>
</dbReference>
<dbReference type="Gene3D" id="2.170.130.10">
    <property type="entry name" value="TonB-dependent receptor, plug domain"/>
    <property type="match status" value="1"/>
</dbReference>
<feature type="domain" description="TonB-dependent receptor plug" evidence="12">
    <location>
        <begin position="117"/>
        <end position="224"/>
    </location>
</feature>
<dbReference type="EMBL" id="SODV01000002">
    <property type="protein sequence ID" value="TDW96425.1"/>
    <property type="molecule type" value="Genomic_DNA"/>
</dbReference>
<feature type="chain" id="PRO_5020412397" evidence="10">
    <location>
        <begin position="21"/>
        <end position="1095"/>
    </location>
</feature>
<feature type="domain" description="TonB-dependent receptor-like beta-barrel" evidence="11">
    <location>
        <begin position="414"/>
        <end position="861"/>
    </location>
</feature>
<dbReference type="InterPro" id="IPR012910">
    <property type="entry name" value="Plug_dom"/>
</dbReference>
<dbReference type="GO" id="GO:0009279">
    <property type="term" value="C:cell outer membrane"/>
    <property type="evidence" value="ECO:0007669"/>
    <property type="project" value="UniProtKB-SubCell"/>
</dbReference>
<proteinExistence type="inferred from homology"/>
<evidence type="ECO:0000256" key="6">
    <source>
        <dbReference type="ARBA" id="ARBA00023136"/>
    </source>
</evidence>
<dbReference type="Pfam" id="PF07715">
    <property type="entry name" value="Plug"/>
    <property type="match status" value="1"/>
</dbReference>
<evidence type="ECO:0000256" key="7">
    <source>
        <dbReference type="ARBA" id="ARBA00023237"/>
    </source>
</evidence>
<keyword evidence="2 8" id="KW-0813">Transport</keyword>
<evidence type="ECO:0000256" key="1">
    <source>
        <dbReference type="ARBA" id="ARBA00004571"/>
    </source>
</evidence>
<dbReference type="SUPFAM" id="SSF49464">
    <property type="entry name" value="Carboxypeptidase regulatory domain-like"/>
    <property type="match status" value="1"/>
</dbReference>
<evidence type="ECO:0000256" key="3">
    <source>
        <dbReference type="ARBA" id="ARBA00022452"/>
    </source>
</evidence>
<keyword evidence="6 8" id="KW-0472">Membrane</keyword>
<dbReference type="NCBIfam" id="TIGR04056">
    <property type="entry name" value="OMP_RagA_SusC"/>
    <property type="match status" value="1"/>
</dbReference>
<comment type="caution">
    <text evidence="13">The sequence shown here is derived from an EMBL/GenBank/DDBJ whole genome shotgun (WGS) entry which is preliminary data.</text>
</comment>
<evidence type="ECO:0000256" key="9">
    <source>
        <dbReference type="RuleBase" id="RU003357"/>
    </source>
</evidence>
<keyword evidence="14" id="KW-1185">Reference proteome</keyword>
<dbReference type="NCBIfam" id="TIGR04057">
    <property type="entry name" value="SusC_RagA_signa"/>
    <property type="match status" value="1"/>
</dbReference>
<dbReference type="InterPro" id="IPR039426">
    <property type="entry name" value="TonB-dep_rcpt-like"/>
</dbReference>
<comment type="subcellular location">
    <subcellularLocation>
        <location evidence="1 8">Cell outer membrane</location>
        <topology evidence="1 8">Multi-pass membrane protein</topology>
    </subcellularLocation>
</comment>
<reference evidence="13 14" key="1">
    <citation type="submission" date="2019-03" db="EMBL/GenBank/DDBJ databases">
        <title>Genomic Encyclopedia of Type Strains, Phase IV (KMG-IV): sequencing the most valuable type-strain genomes for metagenomic binning, comparative biology and taxonomic classification.</title>
        <authorList>
            <person name="Goeker M."/>
        </authorList>
    </citation>
    <scope>NUCLEOTIDE SEQUENCE [LARGE SCALE GENOMIC DNA]</scope>
    <source>
        <strain evidence="13 14">DSM 100059</strain>
    </source>
</reference>
<dbReference type="InterPro" id="IPR023997">
    <property type="entry name" value="TonB-dep_OMP_SusC/RagA_CS"/>
</dbReference>
<keyword evidence="3 8" id="KW-1134">Transmembrane beta strand</keyword>
<dbReference type="Pfam" id="PF00593">
    <property type="entry name" value="TonB_dep_Rec_b-barrel"/>
    <property type="match status" value="1"/>
</dbReference>
<accession>A0A4R8DG15</accession>
<evidence type="ECO:0000313" key="14">
    <source>
        <dbReference type="Proteomes" id="UP000294498"/>
    </source>
</evidence>
<keyword evidence="4 8" id="KW-0812">Transmembrane</keyword>
<dbReference type="InterPro" id="IPR023996">
    <property type="entry name" value="TonB-dep_OMP_SusC/RagA"/>
</dbReference>
<comment type="similarity">
    <text evidence="8 9">Belongs to the TonB-dependent receptor family.</text>
</comment>
<dbReference type="PROSITE" id="PS52016">
    <property type="entry name" value="TONB_DEPENDENT_REC_3"/>
    <property type="match status" value="1"/>
</dbReference>
<protein>
    <submittedName>
        <fullName evidence="13">TonB-linked SusC/RagA family outer membrane protein</fullName>
    </submittedName>
</protein>
<evidence type="ECO:0000313" key="13">
    <source>
        <dbReference type="EMBL" id="TDW96425.1"/>
    </source>
</evidence>
<evidence type="ECO:0000256" key="5">
    <source>
        <dbReference type="ARBA" id="ARBA00023077"/>
    </source>
</evidence>
<evidence type="ECO:0000256" key="2">
    <source>
        <dbReference type="ARBA" id="ARBA00022448"/>
    </source>
</evidence>
<name>A0A4R8DG15_9BACT</name>
<dbReference type="Pfam" id="PF13715">
    <property type="entry name" value="CarbopepD_reg_2"/>
    <property type="match status" value="1"/>
</dbReference>
<evidence type="ECO:0000256" key="4">
    <source>
        <dbReference type="ARBA" id="ARBA00022692"/>
    </source>
</evidence>
<feature type="signal peptide" evidence="10">
    <location>
        <begin position="1"/>
        <end position="20"/>
    </location>
</feature>
<gene>
    <name evidence="13" type="ORF">EDB95_4256</name>
</gene>
<keyword evidence="5 9" id="KW-0798">TonB box</keyword>
<dbReference type="SUPFAM" id="SSF56935">
    <property type="entry name" value="Porins"/>
    <property type="match status" value="1"/>
</dbReference>
<evidence type="ECO:0000259" key="11">
    <source>
        <dbReference type="Pfam" id="PF00593"/>
    </source>
</evidence>
<evidence type="ECO:0000259" key="12">
    <source>
        <dbReference type="Pfam" id="PF07715"/>
    </source>
</evidence>
<keyword evidence="10" id="KW-0732">Signal</keyword>
<sequence length="1095" mass="119219">MKRLLLLCLALLPCFSLLLAQTPGVTVIHGRITDDTGNPLEGASVVLAGSKKGVQTDPNGAFTLSVPKDGHRHRISVSYVGFTTQEVAIEGDAPLSVRLAHASAEDEIVIGYQRVQRRDLTGAVSSVTARQLKDIPINSAADALSGRLAGVEVTSDQGAPGSDFVVKSRGGGSITQDNSPLYIVDGVQVDNALSFLAPQDIASIDFLKDAASTAIYGARGANGVMIITTKGGRNTNGKMSISYNGLVGFSELPKELGVMDPYNYVEYQWERDHYLSPQDSAVIQMYAQNWSDVASYKTKPATDWQHLVFGRHAFFETHNVSLNGGNASTQYNVSLTDNEQKGIMLNSVFSRKLANFRLDQTVTDRLKVGISFRYNNQVVDGAGTTNGETTTTSSVQSFSNLRQTVRYTPYIFGQNPQTYNGAYFIDGTDVSAGNSLSLINPILLSAAQYRRNTTNVLDMGGYLNYTFTPWLSFRSTFGYDNNNLRADAFDDTLTINSKLNGASLPIASITTTVVSTLNNSNVLTYTNAQGTSRFARHNTISVLAGQEIYQTETKGYSITTKYFPVGISAATALANMNLVAPPVGSVQPLPTSSDVLSRIASFFGKVTYDYEKTFFATATLRADGSSKFSSQRMWGYFPSTSVAWRISNEPFFQKLKFVNDAKIRATYGTAGNNRIPDFLYLTQFVTATGTAPNTTPVGYGLNGQLNTGFAPSSLGNNLLQWEVTHTKNLGLDLSLFEGRLTSTTDVYWDNTQKLLIDNPSLPTSSGYNNQFQNIGSTSNKGVEEQLSGFPVQRKNFSWNVSFNISFNKNIITNIGGLPPIPVASGALGTASDYIIQKGQPVGSMYGYLSDGFYQISDFNYNATTQTYTLKKGVANDVGITGTAPQPGVMKLKGLNGDSAISAADRTIIGNAQPKFFGGINQQFIWKNFDASVFVNFSYGNKIFDANRIEFSSGYTPGANLLSVFDNRWRNVDDNGNLVKDPVALAALNKNATIWQPSVSGSSTVFNPISWAVEDGSFIRLNNVSIGYTVQSNLLRRAKVTRLRIYVTGNNLYVWTHYSGYDPEVNTRRATPTTPGVDYSAYPRSRNYVFGVNLTL</sequence>
<dbReference type="AlphaFoldDB" id="A0A4R8DG15"/>
<evidence type="ECO:0000256" key="10">
    <source>
        <dbReference type="SAM" id="SignalP"/>
    </source>
</evidence>
<dbReference type="Proteomes" id="UP000294498">
    <property type="component" value="Unassembled WGS sequence"/>
</dbReference>
<dbReference type="InterPro" id="IPR008969">
    <property type="entry name" value="CarboxyPept-like_regulatory"/>
</dbReference>
<keyword evidence="7 8" id="KW-0998">Cell outer membrane</keyword>
<dbReference type="InterPro" id="IPR036942">
    <property type="entry name" value="Beta-barrel_TonB_sf"/>
</dbReference>
<organism evidence="13 14">
    <name type="scientific">Dinghuibacter silviterrae</name>
    <dbReference type="NCBI Taxonomy" id="1539049"/>
    <lineage>
        <taxon>Bacteria</taxon>
        <taxon>Pseudomonadati</taxon>
        <taxon>Bacteroidota</taxon>
        <taxon>Chitinophagia</taxon>
        <taxon>Chitinophagales</taxon>
        <taxon>Chitinophagaceae</taxon>
        <taxon>Dinghuibacter</taxon>
    </lineage>
</organism>
<dbReference type="Gene3D" id="2.60.40.1120">
    <property type="entry name" value="Carboxypeptidase-like, regulatory domain"/>
    <property type="match status" value="1"/>
</dbReference>